<dbReference type="Pfam" id="PF00239">
    <property type="entry name" value="Resolvase"/>
    <property type="match status" value="1"/>
</dbReference>
<protein>
    <submittedName>
        <fullName evidence="2">Resolvase</fullName>
    </submittedName>
</protein>
<sequence length="221" mass="24871">MTTFGYIRVSRRTQDPENQKLEILRFANNQGITIPDENWIEVTISGGAARASRRIQELVDKIEPGDQLIATELSRLGRSGIEVQLLVNELLTKGVRLRLIKEGWDIDPARKGLDLFTELMVAIFAAFAQMERRLISLRTREALASKKQAGVKLGRRVGFQKSKLDPHREEIISKLQSGVPASRVAKDYNISRTSLYFWINSRNLSDLCAASPPEAPKQIGE</sequence>
<dbReference type="Proteomes" id="UP000324298">
    <property type="component" value="Unassembled WGS sequence"/>
</dbReference>
<comment type="caution">
    <text evidence="2">The sequence shown here is derived from an EMBL/GenBank/DDBJ whole genome shotgun (WGS) entry which is preliminary data.</text>
</comment>
<dbReference type="InterPro" id="IPR006119">
    <property type="entry name" value="Resolv_N"/>
</dbReference>
<gene>
    <name evidence="2" type="ORF">ET418_16840</name>
</gene>
<feature type="domain" description="Resolvase/invertase-type recombinase catalytic" evidence="1">
    <location>
        <begin position="2"/>
        <end position="150"/>
    </location>
</feature>
<dbReference type="OrthoDB" id="9797501at2"/>
<dbReference type="GO" id="GO:0003677">
    <property type="term" value="F:DNA binding"/>
    <property type="evidence" value="ECO:0007669"/>
    <property type="project" value="InterPro"/>
</dbReference>
<dbReference type="PANTHER" id="PTHR30461">
    <property type="entry name" value="DNA-INVERTASE FROM LAMBDOID PROPHAGE"/>
    <property type="match status" value="1"/>
</dbReference>
<evidence type="ECO:0000259" key="1">
    <source>
        <dbReference type="PROSITE" id="PS51736"/>
    </source>
</evidence>
<reference evidence="2 3" key="1">
    <citation type="submission" date="2019-04" db="EMBL/GenBank/DDBJ databases">
        <title>Geobacter ruber sp. nov., ferric-reducing bacteria isolated from paddy soil.</title>
        <authorList>
            <person name="Xu Z."/>
            <person name="Masuda Y."/>
            <person name="Itoh H."/>
            <person name="Senoo K."/>
        </authorList>
    </citation>
    <scope>NUCLEOTIDE SEQUENCE [LARGE SCALE GENOMIC DNA]</scope>
    <source>
        <strain evidence="2 3">Red88</strain>
    </source>
</reference>
<dbReference type="SUPFAM" id="SSF53041">
    <property type="entry name" value="Resolvase-like"/>
    <property type="match status" value="1"/>
</dbReference>
<dbReference type="PANTHER" id="PTHR30461:SF19">
    <property type="entry name" value="SITE-SPECIFIC RECOMBINASE RESOLVASE FAMILY"/>
    <property type="match status" value="1"/>
</dbReference>
<evidence type="ECO:0000313" key="3">
    <source>
        <dbReference type="Proteomes" id="UP000324298"/>
    </source>
</evidence>
<dbReference type="InterPro" id="IPR050639">
    <property type="entry name" value="SSR_resolvase"/>
</dbReference>
<dbReference type="RefSeq" id="WP_149309612.1">
    <property type="nucleotide sequence ID" value="NZ_SRSD01000012.1"/>
</dbReference>
<dbReference type="CDD" id="cd03768">
    <property type="entry name" value="SR_ResInv"/>
    <property type="match status" value="1"/>
</dbReference>
<proteinExistence type="predicted"/>
<dbReference type="Gene3D" id="3.40.50.1390">
    <property type="entry name" value="Resolvase, N-terminal catalytic domain"/>
    <property type="match status" value="1"/>
</dbReference>
<organism evidence="2 3">
    <name type="scientific">Oryzomonas rubra</name>
    <dbReference type="NCBI Taxonomy" id="2509454"/>
    <lineage>
        <taxon>Bacteria</taxon>
        <taxon>Pseudomonadati</taxon>
        <taxon>Thermodesulfobacteriota</taxon>
        <taxon>Desulfuromonadia</taxon>
        <taxon>Geobacterales</taxon>
        <taxon>Geobacteraceae</taxon>
        <taxon>Oryzomonas</taxon>
    </lineage>
</organism>
<keyword evidence="3" id="KW-1185">Reference proteome</keyword>
<dbReference type="AlphaFoldDB" id="A0A5A9X4Z8"/>
<name>A0A5A9X4Z8_9BACT</name>
<evidence type="ECO:0000313" key="2">
    <source>
        <dbReference type="EMBL" id="KAA0888066.1"/>
    </source>
</evidence>
<dbReference type="InterPro" id="IPR036162">
    <property type="entry name" value="Resolvase-like_N_sf"/>
</dbReference>
<accession>A0A5A9X4Z8</accession>
<dbReference type="GO" id="GO:0000150">
    <property type="term" value="F:DNA strand exchange activity"/>
    <property type="evidence" value="ECO:0007669"/>
    <property type="project" value="InterPro"/>
</dbReference>
<dbReference type="SMART" id="SM00857">
    <property type="entry name" value="Resolvase"/>
    <property type="match status" value="1"/>
</dbReference>
<dbReference type="EMBL" id="SRSD01000012">
    <property type="protein sequence ID" value="KAA0888066.1"/>
    <property type="molecule type" value="Genomic_DNA"/>
</dbReference>
<dbReference type="PROSITE" id="PS51736">
    <property type="entry name" value="RECOMBINASES_3"/>
    <property type="match status" value="1"/>
</dbReference>